<comment type="catalytic activity">
    <reaction evidence="1">
        <text>a uridine in RNA = a pseudouridine in RNA</text>
        <dbReference type="Rhea" id="RHEA:48348"/>
        <dbReference type="Rhea" id="RHEA-COMP:12068"/>
        <dbReference type="Rhea" id="RHEA-COMP:12069"/>
        <dbReference type="ChEBI" id="CHEBI:65314"/>
        <dbReference type="ChEBI" id="CHEBI:65315"/>
    </reaction>
</comment>
<dbReference type="OrthoDB" id="9807829at2"/>
<dbReference type="PANTHER" id="PTHR21600">
    <property type="entry name" value="MITOCHONDRIAL RNA PSEUDOURIDINE SYNTHASE"/>
    <property type="match status" value="1"/>
</dbReference>
<dbReference type="Proteomes" id="UP000000322">
    <property type="component" value="Chromosome"/>
</dbReference>
<dbReference type="RefSeq" id="WP_012867837.1">
    <property type="nucleotide sequence ID" value="NC_013521.1"/>
</dbReference>
<dbReference type="HOGENOM" id="CLU_016902_0_0_11"/>
<dbReference type="GO" id="GO:0009982">
    <property type="term" value="F:pseudouridine synthase activity"/>
    <property type="evidence" value="ECO:0007669"/>
    <property type="project" value="InterPro"/>
</dbReference>
<dbReference type="PROSITE" id="PS01129">
    <property type="entry name" value="PSI_RLU"/>
    <property type="match status" value="1"/>
</dbReference>
<keyword evidence="6" id="KW-1185">Reference proteome</keyword>
<organism evidence="5 6">
    <name type="scientific">Sanguibacter keddieii (strain ATCC 51767 / DSM 10542 / NCFB 3025 / ST-74)</name>
    <dbReference type="NCBI Taxonomy" id="446469"/>
    <lineage>
        <taxon>Bacteria</taxon>
        <taxon>Bacillati</taxon>
        <taxon>Actinomycetota</taxon>
        <taxon>Actinomycetes</taxon>
        <taxon>Micrococcales</taxon>
        <taxon>Sanguibacteraceae</taxon>
        <taxon>Sanguibacter</taxon>
    </lineage>
</organism>
<dbReference type="Gene3D" id="3.30.2350.10">
    <property type="entry name" value="Pseudouridine synthase"/>
    <property type="match status" value="1"/>
</dbReference>
<dbReference type="GO" id="GO:0000455">
    <property type="term" value="P:enzyme-directed rRNA pseudouridine synthesis"/>
    <property type="evidence" value="ECO:0007669"/>
    <property type="project" value="TreeGrafter"/>
</dbReference>
<dbReference type="SUPFAM" id="SSF55120">
    <property type="entry name" value="Pseudouridine synthase"/>
    <property type="match status" value="1"/>
</dbReference>
<evidence type="ECO:0000256" key="3">
    <source>
        <dbReference type="ARBA" id="ARBA00033164"/>
    </source>
</evidence>
<evidence type="ECO:0000256" key="2">
    <source>
        <dbReference type="ARBA" id="ARBA00031870"/>
    </source>
</evidence>
<dbReference type="EMBL" id="CP001819">
    <property type="protein sequence ID" value="ACZ22768.1"/>
    <property type="molecule type" value="Genomic_DNA"/>
</dbReference>
<dbReference type="GO" id="GO:0003723">
    <property type="term" value="F:RNA binding"/>
    <property type="evidence" value="ECO:0007669"/>
    <property type="project" value="InterPro"/>
</dbReference>
<evidence type="ECO:0000313" key="6">
    <source>
        <dbReference type="Proteomes" id="UP000000322"/>
    </source>
</evidence>
<dbReference type="KEGG" id="ske:Sked_28660"/>
<dbReference type="PANTHER" id="PTHR21600:SF84">
    <property type="entry name" value="PSEUDOURIDINE SYNTHASE RSUA_RLUA-LIKE DOMAIN-CONTAINING PROTEIN"/>
    <property type="match status" value="1"/>
</dbReference>
<dbReference type="InterPro" id="IPR006145">
    <property type="entry name" value="PsdUridine_synth_RsuA/RluA"/>
</dbReference>
<dbReference type="STRING" id="446469.Sked_28660"/>
<reference evidence="5 6" key="1">
    <citation type="journal article" date="2009" name="Stand. Genomic Sci.">
        <title>Complete genome sequence of Sanguibacter keddieii type strain (ST-74).</title>
        <authorList>
            <person name="Ivanova N."/>
            <person name="Sikorski J."/>
            <person name="Sims D."/>
            <person name="Brettin T."/>
            <person name="Detter J.C."/>
            <person name="Han C."/>
            <person name="Lapidus A."/>
            <person name="Copeland A."/>
            <person name="Glavina Del Rio T."/>
            <person name="Nolan M."/>
            <person name="Chen F."/>
            <person name="Lucas S."/>
            <person name="Tice H."/>
            <person name="Cheng J.F."/>
            <person name="Bruce D."/>
            <person name="Goodwin L."/>
            <person name="Pitluck S."/>
            <person name="Pati A."/>
            <person name="Mavromatis K."/>
            <person name="Chen A."/>
            <person name="Palaniappan K."/>
            <person name="D'haeseleer P."/>
            <person name="Chain P."/>
            <person name="Bristow J."/>
            <person name="Eisen J.A."/>
            <person name="Markowitz V."/>
            <person name="Hugenholtz P."/>
            <person name="Goker M."/>
            <person name="Pukall R."/>
            <person name="Klenk H.P."/>
            <person name="Kyrpides N.C."/>
        </authorList>
    </citation>
    <scope>NUCLEOTIDE SEQUENCE [LARGE SCALE GENOMIC DNA]</scope>
    <source>
        <strain evidence="6">ATCC 51767 / DSM 10542 / NCFB 3025 / ST-74</strain>
    </source>
</reference>
<dbReference type="InterPro" id="IPR006224">
    <property type="entry name" value="PsdUridine_synth_RluA-like_CS"/>
</dbReference>
<dbReference type="Pfam" id="PF00849">
    <property type="entry name" value="PseudoU_synth_2"/>
    <property type="match status" value="1"/>
</dbReference>
<name>D1BBJ7_SANKS</name>
<accession>D1BBJ7</accession>
<protein>
    <recommendedName>
        <fullName evidence="2">RNA pseudouridylate synthase</fullName>
    </recommendedName>
    <alternativeName>
        <fullName evidence="3">RNA-uridine isomerase</fullName>
    </alternativeName>
</protein>
<proteinExistence type="predicted"/>
<evidence type="ECO:0000259" key="4">
    <source>
        <dbReference type="Pfam" id="PF00849"/>
    </source>
</evidence>
<dbReference type="InterPro" id="IPR050188">
    <property type="entry name" value="RluA_PseudoU_synthase"/>
</dbReference>
<dbReference type="eggNOG" id="COG0564">
    <property type="taxonomic scope" value="Bacteria"/>
</dbReference>
<feature type="domain" description="Pseudouridine synthase RsuA/RluA-like" evidence="4">
    <location>
        <begin position="89"/>
        <end position="243"/>
    </location>
</feature>
<evidence type="ECO:0000313" key="5">
    <source>
        <dbReference type="EMBL" id="ACZ22768.1"/>
    </source>
</evidence>
<dbReference type="InterPro" id="IPR020103">
    <property type="entry name" value="PsdUridine_synth_cat_dom_sf"/>
</dbReference>
<sequence length="303" mass="33339">MRDGLNPVRLQLPHGAEAATVLAYLVARFPTDAERMREKVAAGEVVDEIGRSLGPDAPYVGGTLVYLYRDAAPEPRVPFEIDVLHHDDDLLVIDKPHFLASTPRGAYVVESAVVRLRRDLGLPEISPAHRLDRITAGVLVLTTRREVRGAYQQLFASRTIHKTYEAVARVDPRLDLPRTVRSRIVKEHGTLVAQEVPGEPNAESRVSLAEVAPGAGDGGEALGRYVLEPHTGKTHQLRLHMASLGLPILNDNFYPRFYDVAPDDYSAPLQLLARSISFTDPLSGEPRTFTSRRALGRWPGTAA</sequence>
<gene>
    <name evidence="5" type="ordered locus">Sked_28660</name>
</gene>
<dbReference type="GO" id="GO:0140098">
    <property type="term" value="F:catalytic activity, acting on RNA"/>
    <property type="evidence" value="ECO:0007669"/>
    <property type="project" value="UniProtKB-ARBA"/>
</dbReference>
<dbReference type="AlphaFoldDB" id="D1BBJ7"/>
<evidence type="ECO:0000256" key="1">
    <source>
        <dbReference type="ARBA" id="ARBA00000073"/>
    </source>
</evidence>